<dbReference type="AlphaFoldDB" id="A0A5J5BU61"/>
<dbReference type="SUPFAM" id="SSF103481">
    <property type="entry name" value="Multidrug resistance efflux transporter EmrE"/>
    <property type="match status" value="2"/>
</dbReference>
<keyword evidence="10" id="KW-1185">Reference proteome</keyword>
<feature type="transmembrane region" description="Helical" evidence="6">
    <location>
        <begin position="281"/>
        <end position="302"/>
    </location>
</feature>
<feature type="domain" description="EamA" evidence="8">
    <location>
        <begin position="16"/>
        <end position="151"/>
    </location>
</feature>
<keyword evidence="5 6" id="KW-0472">Membrane</keyword>
<evidence type="ECO:0000256" key="5">
    <source>
        <dbReference type="ARBA" id="ARBA00023136"/>
    </source>
</evidence>
<feature type="transmembrane region" description="Helical" evidence="6">
    <location>
        <begin position="185"/>
        <end position="205"/>
    </location>
</feature>
<name>A0A5J5BU61_9ASTE</name>
<feature type="transmembrane region" description="Helical" evidence="6">
    <location>
        <begin position="249"/>
        <end position="269"/>
    </location>
</feature>
<dbReference type="Pfam" id="PF00892">
    <property type="entry name" value="EamA"/>
    <property type="match status" value="2"/>
</dbReference>
<evidence type="ECO:0000256" key="7">
    <source>
        <dbReference type="SAM" id="MobiDB-lite"/>
    </source>
</evidence>
<protein>
    <recommendedName>
        <fullName evidence="6">WAT1-related protein</fullName>
    </recommendedName>
</protein>
<evidence type="ECO:0000256" key="1">
    <source>
        <dbReference type="ARBA" id="ARBA00004141"/>
    </source>
</evidence>
<feature type="transmembrane region" description="Helical" evidence="6">
    <location>
        <begin position="308"/>
        <end position="327"/>
    </location>
</feature>
<keyword evidence="3 6" id="KW-0812">Transmembrane</keyword>
<dbReference type="InterPro" id="IPR037185">
    <property type="entry name" value="EmrE-like"/>
</dbReference>
<evidence type="ECO:0000256" key="3">
    <source>
        <dbReference type="ARBA" id="ARBA00022692"/>
    </source>
</evidence>
<gene>
    <name evidence="9" type="ORF">F0562_002696</name>
</gene>
<dbReference type="EMBL" id="CM018032">
    <property type="protein sequence ID" value="KAA8546565.1"/>
    <property type="molecule type" value="Genomic_DNA"/>
</dbReference>
<feature type="transmembrane region" description="Helical" evidence="6">
    <location>
        <begin position="139"/>
        <end position="159"/>
    </location>
</feature>
<organism evidence="9 10">
    <name type="scientific">Nyssa sinensis</name>
    <dbReference type="NCBI Taxonomy" id="561372"/>
    <lineage>
        <taxon>Eukaryota</taxon>
        <taxon>Viridiplantae</taxon>
        <taxon>Streptophyta</taxon>
        <taxon>Embryophyta</taxon>
        <taxon>Tracheophyta</taxon>
        <taxon>Spermatophyta</taxon>
        <taxon>Magnoliopsida</taxon>
        <taxon>eudicotyledons</taxon>
        <taxon>Gunneridae</taxon>
        <taxon>Pentapetalae</taxon>
        <taxon>asterids</taxon>
        <taxon>Cornales</taxon>
        <taxon>Nyssaceae</taxon>
        <taxon>Nyssa</taxon>
    </lineage>
</organism>
<dbReference type="InterPro" id="IPR030184">
    <property type="entry name" value="WAT1-related"/>
</dbReference>
<feature type="transmembrane region" description="Helical" evidence="6">
    <location>
        <begin position="16"/>
        <end position="33"/>
    </location>
</feature>
<evidence type="ECO:0000259" key="8">
    <source>
        <dbReference type="Pfam" id="PF00892"/>
    </source>
</evidence>
<comment type="similarity">
    <text evidence="2 6">Belongs to the drug/metabolite transporter (DMT) superfamily. Plant drug/metabolite exporter (P-DME) (TC 2.A.7.4) family.</text>
</comment>
<feature type="transmembrane region" description="Helical" evidence="6">
    <location>
        <begin position="45"/>
        <end position="66"/>
    </location>
</feature>
<keyword evidence="4 6" id="KW-1133">Transmembrane helix</keyword>
<dbReference type="GO" id="GO:0022857">
    <property type="term" value="F:transmembrane transporter activity"/>
    <property type="evidence" value="ECO:0007669"/>
    <property type="project" value="InterPro"/>
</dbReference>
<feature type="domain" description="EamA" evidence="8">
    <location>
        <begin position="187"/>
        <end position="322"/>
    </location>
</feature>
<sequence>MKALRCCANAMGNNKPYIAIIIIQFIYAGMSLFSKAAISEGMKPAVFVAYRQGFAALALVPFALLLKSKKTAPLSWILLCKIFFVSLCGITLCLNLYTYGLNYTSATFATAMTNTIPVMVFIMAVAFRMESVSIREWHGIAKVMGSVIGLSGAMVFTFYKGPSIYHSSEKASPKASANHISKGDWVKGALIMLAANLTWSLWLIMLRPIIKQYPDQLRLTTLQCFFSCIMSALWAAVMERNISSWKLGWDINLLSVAYCGVVVTGLSYWLQVWVVEKKGPVFTAIFSPLALILTAIFSAIFFKENLHWGSVCGAVLLVAGLYSYLWGKNTEAKSEKSEQKAESKEESPTLECVSTQK</sequence>
<evidence type="ECO:0000256" key="4">
    <source>
        <dbReference type="ARBA" id="ARBA00022989"/>
    </source>
</evidence>
<proteinExistence type="inferred from homology"/>
<feature type="region of interest" description="Disordered" evidence="7">
    <location>
        <begin position="333"/>
        <end position="357"/>
    </location>
</feature>
<evidence type="ECO:0000313" key="9">
    <source>
        <dbReference type="EMBL" id="KAA8546565.1"/>
    </source>
</evidence>
<evidence type="ECO:0000256" key="6">
    <source>
        <dbReference type="RuleBase" id="RU363077"/>
    </source>
</evidence>
<feature type="transmembrane region" description="Helical" evidence="6">
    <location>
        <begin position="106"/>
        <end position="127"/>
    </location>
</feature>
<feature type="compositionally biased region" description="Basic and acidic residues" evidence="7">
    <location>
        <begin position="333"/>
        <end position="347"/>
    </location>
</feature>
<feature type="transmembrane region" description="Helical" evidence="6">
    <location>
        <begin position="78"/>
        <end position="100"/>
    </location>
</feature>
<evidence type="ECO:0000256" key="2">
    <source>
        <dbReference type="ARBA" id="ARBA00007635"/>
    </source>
</evidence>
<evidence type="ECO:0000313" key="10">
    <source>
        <dbReference type="Proteomes" id="UP000325577"/>
    </source>
</evidence>
<comment type="subcellular location">
    <subcellularLocation>
        <location evidence="1 6">Membrane</location>
        <topology evidence="1 6">Multi-pass membrane protein</topology>
    </subcellularLocation>
</comment>
<dbReference type="OrthoDB" id="1728340at2759"/>
<dbReference type="Proteomes" id="UP000325577">
    <property type="component" value="Linkage Group LG1"/>
</dbReference>
<dbReference type="InterPro" id="IPR000620">
    <property type="entry name" value="EamA_dom"/>
</dbReference>
<dbReference type="GO" id="GO:0016020">
    <property type="term" value="C:membrane"/>
    <property type="evidence" value="ECO:0007669"/>
    <property type="project" value="UniProtKB-SubCell"/>
</dbReference>
<accession>A0A5J5BU61</accession>
<feature type="transmembrane region" description="Helical" evidence="6">
    <location>
        <begin position="217"/>
        <end position="237"/>
    </location>
</feature>
<reference evidence="9 10" key="1">
    <citation type="submission" date="2019-09" db="EMBL/GenBank/DDBJ databases">
        <title>A chromosome-level genome assembly of the Chinese tupelo Nyssa sinensis.</title>
        <authorList>
            <person name="Yang X."/>
            <person name="Kang M."/>
            <person name="Yang Y."/>
            <person name="Xiong H."/>
            <person name="Wang M."/>
            <person name="Zhang Z."/>
            <person name="Wang Z."/>
            <person name="Wu H."/>
            <person name="Ma T."/>
            <person name="Liu J."/>
            <person name="Xi Z."/>
        </authorList>
    </citation>
    <scope>NUCLEOTIDE SEQUENCE [LARGE SCALE GENOMIC DNA]</scope>
    <source>
        <strain evidence="9">J267</strain>
        <tissue evidence="9">Leaf</tissue>
    </source>
</reference>
<dbReference type="Gene3D" id="1.10.3730.20">
    <property type="match status" value="1"/>
</dbReference>
<dbReference type="PANTHER" id="PTHR31218">
    <property type="entry name" value="WAT1-RELATED PROTEIN"/>
    <property type="match status" value="1"/>
</dbReference>